<dbReference type="Pfam" id="PF12838">
    <property type="entry name" value="Fer4_7"/>
    <property type="match status" value="1"/>
</dbReference>
<protein>
    <submittedName>
        <fullName evidence="6">Ferredoxin</fullName>
    </submittedName>
</protein>
<keyword evidence="7" id="KW-1185">Reference proteome</keyword>
<dbReference type="AlphaFoldDB" id="R0ESS5"/>
<keyword evidence="2" id="KW-0479">Metal-binding</keyword>
<dbReference type="OrthoDB" id="9800445at2"/>
<accession>R0ESS5</accession>
<name>R0ESS5_CAUVI</name>
<dbReference type="STRING" id="1292034.OR37_00530"/>
<keyword evidence="1" id="KW-0004">4Fe-4S</keyword>
<reference evidence="6 7" key="1">
    <citation type="journal article" date="2013" name="Genome Announc.">
        <title>Draft Genome Sequence for Caulobacter sp. Strain OR37, a Bacterium Tolerant to Heavy Metals.</title>
        <authorList>
            <person name="Utturkar S.M."/>
            <person name="Bollmann A."/>
            <person name="Brzoska R.M."/>
            <person name="Klingeman D.M."/>
            <person name="Epstein S.E."/>
            <person name="Palumbo A.V."/>
            <person name="Brown S.D."/>
        </authorList>
    </citation>
    <scope>NUCLEOTIDE SEQUENCE [LARGE SCALE GENOMIC DNA]</scope>
    <source>
        <strain evidence="6 7">OR37</strain>
    </source>
</reference>
<sequence>MIEVIVEDRCTGCGDCVEACPSDVLRVGEGGKAVIAHQADCQTCLLCELYCPADALFVWPEVDRVIGVTAEQALASGQMGAFRRDHGWGEHAATHTNQHWRMGAIFERARLLAIETAAAQNPSNTARHEDIR</sequence>
<evidence type="ECO:0000256" key="1">
    <source>
        <dbReference type="ARBA" id="ARBA00022485"/>
    </source>
</evidence>
<keyword evidence="4" id="KW-0411">Iron-sulfur</keyword>
<dbReference type="PROSITE" id="PS51379">
    <property type="entry name" value="4FE4S_FER_2"/>
    <property type="match status" value="2"/>
</dbReference>
<dbReference type="PANTHER" id="PTHR43687">
    <property type="entry name" value="ADENYLYLSULFATE REDUCTASE, BETA SUBUNIT"/>
    <property type="match status" value="1"/>
</dbReference>
<dbReference type="SUPFAM" id="SSF54862">
    <property type="entry name" value="4Fe-4S ferredoxins"/>
    <property type="match status" value="1"/>
</dbReference>
<dbReference type="RefSeq" id="WP_004615618.1">
    <property type="nucleotide sequence ID" value="NZ_APMP01000001.1"/>
</dbReference>
<feature type="domain" description="4Fe-4S ferredoxin-type" evidence="5">
    <location>
        <begin position="31"/>
        <end position="61"/>
    </location>
</feature>
<dbReference type="eggNOG" id="COG1146">
    <property type="taxonomic scope" value="Bacteria"/>
</dbReference>
<evidence type="ECO:0000313" key="7">
    <source>
        <dbReference type="Proteomes" id="UP000013063"/>
    </source>
</evidence>
<organism evidence="6 7">
    <name type="scientific">Caulobacter vibrioides OR37</name>
    <dbReference type="NCBI Taxonomy" id="1292034"/>
    <lineage>
        <taxon>Bacteria</taxon>
        <taxon>Pseudomonadati</taxon>
        <taxon>Pseudomonadota</taxon>
        <taxon>Alphaproteobacteria</taxon>
        <taxon>Caulobacterales</taxon>
        <taxon>Caulobacteraceae</taxon>
        <taxon>Caulobacter</taxon>
    </lineage>
</organism>
<dbReference type="Proteomes" id="UP000013063">
    <property type="component" value="Unassembled WGS sequence"/>
</dbReference>
<dbReference type="PROSITE" id="PS00198">
    <property type="entry name" value="4FE4S_FER_1"/>
    <property type="match status" value="2"/>
</dbReference>
<comment type="caution">
    <text evidence="6">The sequence shown here is derived from an EMBL/GenBank/DDBJ whole genome shotgun (WGS) entry which is preliminary data.</text>
</comment>
<dbReference type="GO" id="GO:0051539">
    <property type="term" value="F:4 iron, 4 sulfur cluster binding"/>
    <property type="evidence" value="ECO:0007669"/>
    <property type="project" value="UniProtKB-KW"/>
</dbReference>
<dbReference type="GO" id="GO:0046872">
    <property type="term" value="F:metal ion binding"/>
    <property type="evidence" value="ECO:0007669"/>
    <property type="project" value="UniProtKB-KW"/>
</dbReference>
<dbReference type="InterPro" id="IPR017896">
    <property type="entry name" value="4Fe4S_Fe-S-bd"/>
</dbReference>
<dbReference type="InterPro" id="IPR050572">
    <property type="entry name" value="Fe-S_Ferredoxin"/>
</dbReference>
<dbReference type="PANTHER" id="PTHR43687:SF4">
    <property type="entry name" value="BLR5484 PROTEIN"/>
    <property type="match status" value="1"/>
</dbReference>
<evidence type="ECO:0000259" key="5">
    <source>
        <dbReference type="PROSITE" id="PS51379"/>
    </source>
</evidence>
<evidence type="ECO:0000256" key="4">
    <source>
        <dbReference type="ARBA" id="ARBA00023014"/>
    </source>
</evidence>
<feature type="domain" description="4Fe-4S ferredoxin-type" evidence="5">
    <location>
        <begin position="1"/>
        <end position="30"/>
    </location>
</feature>
<gene>
    <name evidence="6" type="ORF">OR37_00530</name>
</gene>
<dbReference type="Gene3D" id="3.30.70.20">
    <property type="match status" value="1"/>
</dbReference>
<dbReference type="EMBL" id="APMP01000001">
    <property type="protein sequence ID" value="ENZ84022.1"/>
    <property type="molecule type" value="Genomic_DNA"/>
</dbReference>
<proteinExistence type="predicted"/>
<evidence type="ECO:0000256" key="2">
    <source>
        <dbReference type="ARBA" id="ARBA00022723"/>
    </source>
</evidence>
<evidence type="ECO:0000313" key="6">
    <source>
        <dbReference type="EMBL" id="ENZ84022.1"/>
    </source>
</evidence>
<evidence type="ECO:0000256" key="3">
    <source>
        <dbReference type="ARBA" id="ARBA00023004"/>
    </source>
</evidence>
<dbReference type="PATRIC" id="fig|1292034.3.peg.527"/>
<dbReference type="InterPro" id="IPR017900">
    <property type="entry name" value="4Fe4S_Fe_S_CS"/>
</dbReference>
<keyword evidence="3" id="KW-0408">Iron</keyword>